<evidence type="ECO:0000313" key="3">
    <source>
        <dbReference type="Proteomes" id="UP000324222"/>
    </source>
</evidence>
<keyword evidence="3" id="KW-1185">Reference proteome</keyword>
<sequence length="164" mass="17702">MMLTYFFITSFSLESPRSRSSHASVVRHFLQAKTRWRKLRIRSLPQLHHLTPLQPYTPPLLCSPGVKAISRCQSRPADLPLTPPLGHSLAAGALKHHPNTDSLEDTANRGTHQGRLLCQSSKMPGKHEDPGSMRSRWLRLMYWSGGGGGGAGGGGGGGGGDDGQ</sequence>
<proteinExistence type="predicted"/>
<comment type="caution">
    <text evidence="2">The sequence shown here is derived from an EMBL/GenBank/DDBJ whole genome shotgun (WGS) entry which is preliminary data.</text>
</comment>
<feature type="region of interest" description="Disordered" evidence="1">
    <location>
        <begin position="83"/>
        <end position="108"/>
    </location>
</feature>
<reference evidence="2 3" key="1">
    <citation type="submission" date="2019-05" db="EMBL/GenBank/DDBJ databases">
        <title>Another draft genome of Portunus trituberculatus and its Hox gene families provides insights of decapod evolution.</title>
        <authorList>
            <person name="Jeong J.-H."/>
            <person name="Song I."/>
            <person name="Kim S."/>
            <person name="Choi T."/>
            <person name="Kim D."/>
            <person name="Ryu S."/>
            <person name="Kim W."/>
        </authorList>
    </citation>
    <scope>NUCLEOTIDE SEQUENCE [LARGE SCALE GENOMIC DNA]</scope>
    <source>
        <tissue evidence="2">Muscle</tissue>
    </source>
</reference>
<evidence type="ECO:0000256" key="1">
    <source>
        <dbReference type="SAM" id="MobiDB-lite"/>
    </source>
</evidence>
<organism evidence="2 3">
    <name type="scientific">Portunus trituberculatus</name>
    <name type="common">Swimming crab</name>
    <name type="synonym">Neptunus trituberculatus</name>
    <dbReference type="NCBI Taxonomy" id="210409"/>
    <lineage>
        <taxon>Eukaryota</taxon>
        <taxon>Metazoa</taxon>
        <taxon>Ecdysozoa</taxon>
        <taxon>Arthropoda</taxon>
        <taxon>Crustacea</taxon>
        <taxon>Multicrustacea</taxon>
        <taxon>Malacostraca</taxon>
        <taxon>Eumalacostraca</taxon>
        <taxon>Eucarida</taxon>
        <taxon>Decapoda</taxon>
        <taxon>Pleocyemata</taxon>
        <taxon>Brachyura</taxon>
        <taxon>Eubrachyura</taxon>
        <taxon>Portunoidea</taxon>
        <taxon>Portunidae</taxon>
        <taxon>Portuninae</taxon>
        <taxon>Portunus</taxon>
    </lineage>
</organism>
<evidence type="ECO:0000313" key="2">
    <source>
        <dbReference type="EMBL" id="MPC55277.1"/>
    </source>
</evidence>
<dbReference type="Proteomes" id="UP000324222">
    <property type="component" value="Unassembled WGS sequence"/>
</dbReference>
<gene>
    <name evidence="2" type="ORF">E2C01_049209</name>
</gene>
<accession>A0A5B7GD89</accession>
<name>A0A5B7GD89_PORTR</name>
<dbReference type="AlphaFoldDB" id="A0A5B7GD89"/>
<protein>
    <submittedName>
        <fullName evidence="2">Uncharacterized protein</fullName>
    </submittedName>
</protein>
<dbReference type="EMBL" id="VSRR010013040">
    <property type="protein sequence ID" value="MPC55277.1"/>
    <property type="molecule type" value="Genomic_DNA"/>
</dbReference>